<keyword evidence="1 4" id="KW-0479">Metal-binding</keyword>
<reference evidence="6" key="1">
    <citation type="submission" date="2021-06" db="EMBL/GenBank/DDBJ databases">
        <authorList>
            <person name="Hodson N. C."/>
            <person name="Mongue J. A."/>
            <person name="Jaron S. K."/>
        </authorList>
    </citation>
    <scope>NUCLEOTIDE SEQUENCE</scope>
</reference>
<evidence type="ECO:0000259" key="5">
    <source>
        <dbReference type="PROSITE" id="PS50145"/>
    </source>
</evidence>
<feature type="domain" description="TRAF-type" evidence="5">
    <location>
        <begin position="93"/>
        <end position="131"/>
    </location>
</feature>
<dbReference type="GO" id="GO:0008270">
    <property type="term" value="F:zinc ion binding"/>
    <property type="evidence" value="ECO:0007669"/>
    <property type="project" value="UniProtKB-KW"/>
</dbReference>
<evidence type="ECO:0000256" key="3">
    <source>
        <dbReference type="ARBA" id="ARBA00022833"/>
    </source>
</evidence>
<dbReference type="PROSITE" id="PS50145">
    <property type="entry name" value="ZF_TRAF"/>
    <property type="match status" value="1"/>
</dbReference>
<protein>
    <recommendedName>
        <fullName evidence="5">TRAF-type domain-containing protein</fullName>
    </recommendedName>
</protein>
<dbReference type="PANTHER" id="PTHR23059">
    <property type="entry name" value="CYSTEINE AND HISTIDINE-RICH PROTEIN 1"/>
    <property type="match status" value="1"/>
</dbReference>
<accession>A0A8J2LJP8</accession>
<keyword evidence="2 4" id="KW-0863">Zinc-finger</keyword>
<organism evidence="6 7">
    <name type="scientific">Allacma fusca</name>
    <dbReference type="NCBI Taxonomy" id="39272"/>
    <lineage>
        <taxon>Eukaryota</taxon>
        <taxon>Metazoa</taxon>
        <taxon>Ecdysozoa</taxon>
        <taxon>Arthropoda</taxon>
        <taxon>Hexapoda</taxon>
        <taxon>Collembola</taxon>
        <taxon>Symphypleona</taxon>
        <taxon>Sminthuridae</taxon>
        <taxon>Allacma</taxon>
    </lineage>
</organism>
<evidence type="ECO:0000313" key="7">
    <source>
        <dbReference type="Proteomes" id="UP000708208"/>
    </source>
</evidence>
<dbReference type="InterPro" id="IPR039338">
    <property type="entry name" value="ZFTRAF1"/>
</dbReference>
<sequence>MADSEGSSTSQGVIIIPEQNNPLLDPAAVDGSIEPIKKKLRTDGPGAVISCFTHLLADARLREEVATCPNCRIEISKHTASRNLAVEKAVNELPAECTYCNREFPRNVLDRHERELCEDRTVKCKYYRIGCLWNGKFAGQTEHERSCGHPGKTAGEVMIVLREYDDNVEKERKLCSCIFDLLSFEKISLNDLQLKPYRTDEFVHKLYYETSRFAAFNNQWVVKARINSRQRDPTQSCERELTYQLLLKTKPSSTLSVNFCLCNYIYIYEKTSSRLYAKLIVFRRRMRTLTMKAVFLLLSTWIGS</sequence>
<evidence type="ECO:0000256" key="1">
    <source>
        <dbReference type="ARBA" id="ARBA00022723"/>
    </source>
</evidence>
<evidence type="ECO:0000256" key="4">
    <source>
        <dbReference type="PROSITE-ProRule" id="PRU00207"/>
    </source>
</evidence>
<gene>
    <name evidence="6" type="ORF">AFUS01_LOCUS47107</name>
</gene>
<dbReference type="InterPro" id="IPR001293">
    <property type="entry name" value="Znf_TRAF"/>
</dbReference>
<evidence type="ECO:0000256" key="2">
    <source>
        <dbReference type="ARBA" id="ARBA00022771"/>
    </source>
</evidence>
<dbReference type="EMBL" id="CAJVCH010571648">
    <property type="protein sequence ID" value="CAG7838097.1"/>
    <property type="molecule type" value="Genomic_DNA"/>
</dbReference>
<dbReference type="PANTHER" id="PTHR23059:SF4">
    <property type="entry name" value="ZINC FINGER TRAF-TYPE-CONTAINING PROTEIN 1"/>
    <property type="match status" value="1"/>
</dbReference>
<dbReference type="AlphaFoldDB" id="A0A8J2LJP8"/>
<dbReference type="OrthoDB" id="10062218at2759"/>
<name>A0A8J2LJP8_9HEXA</name>
<keyword evidence="7" id="KW-1185">Reference proteome</keyword>
<proteinExistence type="predicted"/>
<feature type="zinc finger region" description="TRAF-type" evidence="4">
    <location>
        <begin position="93"/>
        <end position="131"/>
    </location>
</feature>
<evidence type="ECO:0000313" key="6">
    <source>
        <dbReference type="EMBL" id="CAG7838097.1"/>
    </source>
</evidence>
<dbReference type="Proteomes" id="UP000708208">
    <property type="component" value="Unassembled WGS sequence"/>
</dbReference>
<comment type="caution">
    <text evidence="6">The sequence shown here is derived from an EMBL/GenBank/DDBJ whole genome shotgun (WGS) entry which is preliminary data.</text>
</comment>
<dbReference type="GO" id="GO:0005634">
    <property type="term" value="C:nucleus"/>
    <property type="evidence" value="ECO:0007669"/>
    <property type="project" value="TreeGrafter"/>
</dbReference>
<keyword evidence="3 4" id="KW-0862">Zinc</keyword>